<comment type="caution">
    <text evidence="9">The sequence shown here is derived from an EMBL/GenBank/DDBJ whole genome shotgun (WGS) entry which is preliminary data.</text>
</comment>
<dbReference type="AlphaFoldDB" id="A0A0F9WTY7"/>
<keyword evidence="3" id="KW-0227">DNA damage</keyword>
<dbReference type="GO" id="GO:0097506">
    <property type="term" value="F:deaminated base DNA N-glycosylase activity"/>
    <property type="evidence" value="ECO:0007669"/>
    <property type="project" value="UniProtKB-ARBA"/>
</dbReference>
<keyword evidence="1" id="KW-0004">4Fe-4S</keyword>
<proteinExistence type="predicted"/>
<dbReference type="InterPro" id="IPR051536">
    <property type="entry name" value="UDG_Type-4/5"/>
</dbReference>
<keyword evidence="7" id="KW-0234">DNA repair</keyword>
<sequence length="165" mass="18103">MPGHGNVLARIMLVGEAPGEDEDKSSKPFVGKAGSKLDRLLEVVGLSRLEIWLTNLVMCRPPNNDLRAYAGSTITCPSHWLERELSIIRPACVVTLGAYSGSYFFPGLTSAHEMAGTIRSVGKRDWEMYAIGSYHPAYVFRPGGGRWVEASIISSLKKAKELSYD</sequence>
<dbReference type="SUPFAM" id="SSF52141">
    <property type="entry name" value="Uracil-DNA glycosylase-like"/>
    <property type="match status" value="1"/>
</dbReference>
<evidence type="ECO:0000256" key="5">
    <source>
        <dbReference type="ARBA" id="ARBA00023004"/>
    </source>
</evidence>
<evidence type="ECO:0000313" key="9">
    <source>
        <dbReference type="EMBL" id="KKN82298.1"/>
    </source>
</evidence>
<dbReference type="InterPro" id="IPR036895">
    <property type="entry name" value="Uracil-DNA_glycosylase-like_sf"/>
</dbReference>
<evidence type="ECO:0000259" key="8">
    <source>
        <dbReference type="SMART" id="SM00986"/>
    </source>
</evidence>
<evidence type="ECO:0000256" key="3">
    <source>
        <dbReference type="ARBA" id="ARBA00022763"/>
    </source>
</evidence>
<organism evidence="9">
    <name type="scientific">marine sediment metagenome</name>
    <dbReference type="NCBI Taxonomy" id="412755"/>
    <lineage>
        <taxon>unclassified sequences</taxon>
        <taxon>metagenomes</taxon>
        <taxon>ecological metagenomes</taxon>
    </lineage>
</organism>
<keyword evidence="2" id="KW-0479">Metal-binding</keyword>
<protein>
    <recommendedName>
        <fullName evidence="8">Uracil-DNA glycosylase-like domain-containing protein</fullName>
    </recommendedName>
</protein>
<reference evidence="9" key="1">
    <citation type="journal article" date="2015" name="Nature">
        <title>Complex archaea that bridge the gap between prokaryotes and eukaryotes.</title>
        <authorList>
            <person name="Spang A."/>
            <person name="Saw J.H."/>
            <person name="Jorgensen S.L."/>
            <person name="Zaremba-Niedzwiedzka K."/>
            <person name="Martijn J."/>
            <person name="Lind A.E."/>
            <person name="van Eijk R."/>
            <person name="Schleper C."/>
            <person name="Guy L."/>
            <person name="Ettema T.J."/>
        </authorList>
    </citation>
    <scope>NUCLEOTIDE SEQUENCE</scope>
</reference>
<dbReference type="Gene3D" id="3.40.470.10">
    <property type="entry name" value="Uracil-DNA glycosylase-like domain"/>
    <property type="match status" value="1"/>
</dbReference>
<dbReference type="SMART" id="SM00987">
    <property type="entry name" value="UreE_C"/>
    <property type="match status" value="1"/>
</dbReference>
<gene>
    <name evidence="9" type="ORF">LCGC14_0311110</name>
</gene>
<evidence type="ECO:0000256" key="2">
    <source>
        <dbReference type="ARBA" id="ARBA00022723"/>
    </source>
</evidence>
<dbReference type="GO" id="GO:0046872">
    <property type="term" value="F:metal ion binding"/>
    <property type="evidence" value="ECO:0007669"/>
    <property type="project" value="UniProtKB-KW"/>
</dbReference>
<evidence type="ECO:0000256" key="7">
    <source>
        <dbReference type="ARBA" id="ARBA00023204"/>
    </source>
</evidence>
<dbReference type="CDD" id="cd10030">
    <property type="entry name" value="UDG-F4_TTUDGA_SPO1dp_like"/>
    <property type="match status" value="1"/>
</dbReference>
<keyword evidence="5" id="KW-0408">Iron</keyword>
<evidence type="ECO:0000256" key="4">
    <source>
        <dbReference type="ARBA" id="ARBA00022801"/>
    </source>
</evidence>
<dbReference type="EMBL" id="LAZR01000203">
    <property type="protein sequence ID" value="KKN82298.1"/>
    <property type="molecule type" value="Genomic_DNA"/>
</dbReference>
<keyword evidence="6" id="KW-0411">Iron-sulfur</keyword>
<evidence type="ECO:0000256" key="6">
    <source>
        <dbReference type="ARBA" id="ARBA00023014"/>
    </source>
</evidence>
<dbReference type="GO" id="GO:0051539">
    <property type="term" value="F:4 iron, 4 sulfur cluster binding"/>
    <property type="evidence" value="ECO:0007669"/>
    <property type="project" value="UniProtKB-KW"/>
</dbReference>
<name>A0A0F9WTY7_9ZZZZ</name>
<evidence type="ECO:0000256" key="1">
    <source>
        <dbReference type="ARBA" id="ARBA00022485"/>
    </source>
</evidence>
<dbReference type="SMART" id="SM00986">
    <property type="entry name" value="UDG"/>
    <property type="match status" value="1"/>
</dbReference>
<dbReference type="PANTHER" id="PTHR33693:SF1">
    <property type="entry name" value="TYPE-4 URACIL-DNA GLYCOSYLASE"/>
    <property type="match status" value="1"/>
</dbReference>
<dbReference type="Pfam" id="PF03167">
    <property type="entry name" value="UDG"/>
    <property type="match status" value="1"/>
</dbReference>
<dbReference type="PANTHER" id="PTHR33693">
    <property type="entry name" value="TYPE-5 URACIL-DNA GLYCOSYLASE"/>
    <property type="match status" value="1"/>
</dbReference>
<feature type="domain" description="Uracil-DNA glycosylase-like" evidence="8">
    <location>
        <begin position="2"/>
        <end position="157"/>
    </location>
</feature>
<dbReference type="InterPro" id="IPR005122">
    <property type="entry name" value="Uracil-DNA_glycosylase-like"/>
</dbReference>
<dbReference type="GO" id="GO:0006281">
    <property type="term" value="P:DNA repair"/>
    <property type="evidence" value="ECO:0007669"/>
    <property type="project" value="UniProtKB-KW"/>
</dbReference>
<keyword evidence="4" id="KW-0378">Hydrolase</keyword>
<accession>A0A0F9WTY7</accession>